<proteinExistence type="predicted"/>
<comment type="caution">
    <text evidence="1">The sequence shown here is derived from an EMBL/GenBank/DDBJ whole genome shotgun (WGS) entry which is preliminary data.</text>
</comment>
<reference evidence="1 2" key="1">
    <citation type="submission" date="2021-03" db="EMBL/GenBank/DDBJ databases">
        <title>Antimicrobial resistance genes in bacteria isolated from Japanese honey, and their potential for conferring macrolide and lincosamide resistance in the American foulbrood pathogen Paenibacillus larvae.</title>
        <authorList>
            <person name="Okamoto M."/>
            <person name="Kumagai M."/>
            <person name="Kanamori H."/>
            <person name="Takamatsu D."/>
        </authorList>
    </citation>
    <scope>NUCLEOTIDE SEQUENCE [LARGE SCALE GENOMIC DNA]</scope>
    <source>
        <strain evidence="1 2">J1TS3</strain>
    </source>
</reference>
<dbReference type="Proteomes" id="UP000680279">
    <property type="component" value="Unassembled WGS sequence"/>
</dbReference>
<keyword evidence="2" id="KW-1185">Reference proteome</keyword>
<name>A0ABQ4K3V3_9BACI</name>
<protein>
    <submittedName>
        <fullName evidence="1">Uncharacterized protein</fullName>
    </submittedName>
</protein>
<dbReference type="RefSeq" id="WP_212962602.1">
    <property type="nucleotide sequence ID" value="NZ_BOQT01000004.1"/>
</dbReference>
<dbReference type="EMBL" id="BOQT01000004">
    <property type="protein sequence ID" value="GIN20414.1"/>
    <property type="molecule type" value="Genomic_DNA"/>
</dbReference>
<accession>A0ABQ4K3V3</accession>
<evidence type="ECO:0000313" key="2">
    <source>
        <dbReference type="Proteomes" id="UP000680279"/>
    </source>
</evidence>
<gene>
    <name evidence="1" type="ORF">J1TS3_15480</name>
</gene>
<organism evidence="1 2">
    <name type="scientific">Siminovitchia fordii</name>
    <dbReference type="NCBI Taxonomy" id="254759"/>
    <lineage>
        <taxon>Bacteria</taxon>
        <taxon>Bacillati</taxon>
        <taxon>Bacillota</taxon>
        <taxon>Bacilli</taxon>
        <taxon>Bacillales</taxon>
        <taxon>Bacillaceae</taxon>
        <taxon>Siminovitchia</taxon>
    </lineage>
</organism>
<evidence type="ECO:0000313" key="1">
    <source>
        <dbReference type="EMBL" id="GIN20414.1"/>
    </source>
</evidence>
<sequence>MKMKKEDRIRVYGGLEELRLKQVSTGLSNQEERQLNAMLDEAAEKDIPDIREFQWNSPVDIIAFRNASFIEEPVKRSLLDRLLQREMPEFFSLDVPNEEDFTGHQWPLPFALEVRKFIEGAGLDVEWEKVLPVSIHMDMWEGFGRDELNWFKQLPEPYWCHMKMTEVDDLEEKAAAHSEEMLEAIRWLKEHWKEGYQIYLDITEIFYF</sequence>